<proteinExistence type="predicted"/>
<comment type="caution">
    <text evidence="5">The sequence shown here is derived from an EMBL/GenBank/DDBJ whole genome shotgun (WGS) entry which is preliminary data.</text>
</comment>
<dbReference type="SUPFAM" id="SSF55469">
    <property type="entry name" value="FMN-dependent nitroreductase-like"/>
    <property type="match status" value="1"/>
</dbReference>
<dbReference type="InterPro" id="IPR050627">
    <property type="entry name" value="Nitroreductase/BluB"/>
</dbReference>
<dbReference type="Proteomes" id="UP000647339">
    <property type="component" value="Unassembled WGS sequence"/>
</dbReference>
<gene>
    <name evidence="5" type="ORF">GCM10011339_45180</name>
</gene>
<evidence type="ECO:0000256" key="3">
    <source>
        <dbReference type="ARBA" id="ARBA00023002"/>
    </source>
</evidence>
<dbReference type="Gene3D" id="3.40.109.10">
    <property type="entry name" value="NADH Oxidase"/>
    <property type="match status" value="1"/>
</dbReference>
<protein>
    <recommendedName>
        <fullName evidence="4">Nitroreductase domain-containing protein</fullName>
    </recommendedName>
</protein>
<reference evidence="6" key="1">
    <citation type="journal article" date="2019" name="Int. J. Syst. Evol. Microbiol.">
        <title>The Global Catalogue of Microorganisms (GCM) 10K type strain sequencing project: providing services to taxonomists for standard genome sequencing and annotation.</title>
        <authorList>
            <consortium name="The Broad Institute Genomics Platform"/>
            <consortium name="The Broad Institute Genome Sequencing Center for Infectious Disease"/>
            <person name="Wu L."/>
            <person name="Ma J."/>
        </authorList>
    </citation>
    <scope>NUCLEOTIDE SEQUENCE [LARGE SCALE GENOMIC DNA]</scope>
    <source>
        <strain evidence="6">CGMCC 1.15407</strain>
    </source>
</reference>
<feature type="domain" description="Nitroreductase" evidence="4">
    <location>
        <begin position="248"/>
        <end position="329"/>
    </location>
</feature>
<keyword evidence="2" id="KW-0288">FMN</keyword>
<organism evidence="5 6">
    <name type="scientific">Echinicola rosea</name>
    <dbReference type="NCBI Taxonomy" id="1807691"/>
    <lineage>
        <taxon>Bacteria</taxon>
        <taxon>Pseudomonadati</taxon>
        <taxon>Bacteroidota</taxon>
        <taxon>Cytophagia</taxon>
        <taxon>Cytophagales</taxon>
        <taxon>Cyclobacteriaceae</taxon>
        <taxon>Echinicola</taxon>
    </lineage>
</organism>
<evidence type="ECO:0000256" key="1">
    <source>
        <dbReference type="ARBA" id="ARBA00022630"/>
    </source>
</evidence>
<name>A0ABQ1VBQ8_9BACT</name>
<dbReference type="PANTHER" id="PTHR23026:SF90">
    <property type="entry name" value="IODOTYROSINE DEIODINASE 1"/>
    <property type="match status" value="1"/>
</dbReference>
<dbReference type="RefSeq" id="WP_137404612.1">
    <property type="nucleotide sequence ID" value="NZ_BMIU01000041.1"/>
</dbReference>
<feature type="domain" description="Nitroreductase" evidence="4">
    <location>
        <begin position="185"/>
        <end position="236"/>
    </location>
</feature>
<keyword evidence="6" id="KW-1185">Reference proteome</keyword>
<keyword evidence="1" id="KW-0285">Flavoprotein</keyword>
<dbReference type="InterPro" id="IPR029479">
    <property type="entry name" value="Nitroreductase"/>
</dbReference>
<dbReference type="Pfam" id="PF00881">
    <property type="entry name" value="Nitroreductase"/>
    <property type="match status" value="2"/>
</dbReference>
<evidence type="ECO:0000259" key="4">
    <source>
        <dbReference type="Pfam" id="PF00881"/>
    </source>
</evidence>
<sequence length="354" mass="41421">MIREVIKKGKNVLDKRLIKVCFKSRGLATLYYTFFNSSFKREHQAVLSGKVKHLEESQVNRGNYFLLTRNIHRIEKGLLMRPRRPVFAREYIAETIDSFEQIWEPEVVETNPQMKWFYDVLENYFDACNSDDVVDLQRSRFIEIIKSRAHSNHTDSSVKSSSVPYHRLEEDRSTIAYEEFYKLTKQRRSVRWFLDKKVPRELVDKAILAGNQSPSACNRQPYEFRVFDDPNLVSELVQLPMGTKGYANNVPMMIALVGNLDAYFDERDRHIIYIDASLAAMSFMLALETLGLSSCAINWPDIEVREKKMDRFLGLEQHQRTIMCLAVGYPDPEGKVAYSEKRPLSLLRKYNYEN</sequence>
<keyword evidence="3" id="KW-0560">Oxidoreductase</keyword>
<dbReference type="CDD" id="cd02062">
    <property type="entry name" value="Nitro_FMN_reductase"/>
    <property type="match status" value="1"/>
</dbReference>
<dbReference type="PANTHER" id="PTHR23026">
    <property type="entry name" value="NADPH NITROREDUCTASE"/>
    <property type="match status" value="1"/>
</dbReference>
<evidence type="ECO:0000313" key="5">
    <source>
        <dbReference type="EMBL" id="GGF51611.1"/>
    </source>
</evidence>
<evidence type="ECO:0000313" key="6">
    <source>
        <dbReference type="Proteomes" id="UP000647339"/>
    </source>
</evidence>
<evidence type="ECO:0000256" key="2">
    <source>
        <dbReference type="ARBA" id="ARBA00022643"/>
    </source>
</evidence>
<dbReference type="InterPro" id="IPR000415">
    <property type="entry name" value="Nitroreductase-like"/>
</dbReference>
<accession>A0ABQ1VBQ8</accession>
<dbReference type="EMBL" id="BMIU01000041">
    <property type="protein sequence ID" value="GGF51611.1"/>
    <property type="molecule type" value="Genomic_DNA"/>
</dbReference>